<name>A0A0A9CD54_ARUDO</name>
<organism evidence="1">
    <name type="scientific">Arundo donax</name>
    <name type="common">Giant reed</name>
    <name type="synonym">Donax arundinaceus</name>
    <dbReference type="NCBI Taxonomy" id="35708"/>
    <lineage>
        <taxon>Eukaryota</taxon>
        <taxon>Viridiplantae</taxon>
        <taxon>Streptophyta</taxon>
        <taxon>Embryophyta</taxon>
        <taxon>Tracheophyta</taxon>
        <taxon>Spermatophyta</taxon>
        <taxon>Magnoliopsida</taxon>
        <taxon>Liliopsida</taxon>
        <taxon>Poales</taxon>
        <taxon>Poaceae</taxon>
        <taxon>PACMAD clade</taxon>
        <taxon>Arundinoideae</taxon>
        <taxon>Arundineae</taxon>
        <taxon>Arundo</taxon>
    </lineage>
</organism>
<reference evidence="1" key="1">
    <citation type="submission" date="2014-09" db="EMBL/GenBank/DDBJ databases">
        <authorList>
            <person name="Magalhaes I.L.F."/>
            <person name="Oliveira U."/>
            <person name="Santos F.R."/>
            <person name="Vidigal T.H.D.A."/>
            <person name="Brescovit A.D."/>
            <person name="Santos A.J."/>
        </authorList>
    </citation>
    <scope>NUCLEOTIDE SEQUENCE</scope>
    <source>
        <tissue evidence="1">Shoot tissue taken approximately 20 cm above the soil surface</tissue>
    </source>
</reference>
<sequence>MGKGTTKSTRQGTM</sequence>
<protein>
    <submittedName>
        <fullName evidence="1">Uncharacterized protein</fullName>
    </submittedName>
</protein>
<evidence type="ECO:0000313" key="1">
    <source>
        <dbReference type="EMBL" id="JAD72383.1"/>
    </source>
</evidence>
<dbReference type="EMBL" id="GBRH01225512">
    <property type="protein sequence ID" value="JAD72383.1"/>
    <property type="molecule type" value="Transcribed_RNA"/>
</dbReference>
<accession>A0A0A9CD54</accession>
<reference evidence="1" key="2">
    <citation type="journal article" date="2015" name="Data Brief">
        <title>Shoot transcriptome of the giant reed, Arundo donax.</title>
        <authorList>
            <person name="Barrero R.A."/>
            <person name="Guerrero F.D."/>
            <person name="Moolhuijzen P."/>
            <person name="Goolsby J.A."/>
            <person name="Tidwell J."/>
            <person name="Bellgard S.E."/>
            <person name="Bellgard M.I."/>
        </authorList>
    </citation>
    <scope>NUCLEOTIDE SEQUENCE</scope>
    <source>
        <tissue evidence="1">Shoot tissue taken approximately 20 cm above the soil surface</tissue>
    </source>
</reference>
<proteinExistence type="predicted"/>